<reference evidence="8" key="1">
    <citation type="journal article" date="2018" name="Science">
        <title>A primordial and reversible TCA cycle in a facultatively chemolithoautotrophic thermophile.</title>
        <authorList>
            <person name="Nunoura T."/>
            <person name="Chikaraishi Y."/>
            <person name="Izaki R."/>
            <person name="Suwa T."/>
            <person name="Sato T."/>
            <person name="Harada T."/>
            <person name="Mori K."/>
            <person name="Kato Y."/>
            <person name="Miyazaki M."/>
            <person name="Shimamura S."/>
            <person name="Yanagawa K."/>
            <person name="Shuto A."/>
            <person name="Ohkouchi N."/>
            <person name="Fujita N."/>
            <person name="Takaki Y."/>
            <person name="Atomi H."/>
            <person name="Takai K."/>
        </authorList>
    </citation>
    <scope>NUCLEOTIDE SEQUENCE [LARGE SCALE GENOMIC DNA]</scope>
    <source>
        <strain evidence="8">DSM 17441 / JCM 13301 / NBRC 103674 / ABI70S6</strain>
    </source>
</reference>
<dbReference type="GO" id="GO:0005506">
    <property type="term" value="F:iron ion binding"/>
    <property type="evidence" value="ECO:0007669"/>
    <property type="project" value="UniProtKB-UniRule"/>
</dbReference>
<evidence type="ECO:0000256" key="6">
    <source>
        <dbReference type="HAMAP-Rule" id="MF_00304"/>
    </source>
</evidence>
<name>A0A0S3QT93_THET7</name>
<gene>
    <name evidence="7" type="primary">thi1</name>
    <name evidence="6" type="synonym">thi4</name>
    <name evidence="7" type="ORF">TST_0727</name>
</gene>
<keyword evidence="5 6" id="KW-0520">NAD</keyword>
<feature type="binding site" description="in other chain" evidence="6">
    <location>
        <position position="172"/>
    </location>
    <ligand>
        <name>Fe cation</name>
        <dbReference type="ChEBI" id="CHEBI:24875"/>
        <note>ligand shared between two adjacent protomers</note>
    </ligand>
</feature>
<dbReference type="AlphaFoldDB" id="A0A0S3QT93"/>
<feature type="binding site" evidence="6">
    <location>
        <begin position="155"/>
        <end position="157"/>
    </location>
    <ligand>
        <name>NAD(+)</name>
        <dbReference type="ChEBI" id="CHEBI:57540"/>
        <note>ligand shared between two adjacent protomers</note>
    </ligand>
</feature>
<proteinExistence type="inferred from homology"/>
<dbReference type="Proteomes" id="UP000063234">
    <property type="component" value="Chromosome"/>
</dbReference>
<dbReference type="KEGG" id="ttk:TST_0727"/>
<comment type="function">
    <text evidence="6">Involved in the biosynthesis of the thiazole moiety of thiamine. Catalyzes the conversion of NAD and glycine to adenosine diphosphate 5-(2-hydroxyethyl)-4-methylthiazole-2-carboxylate (ADT), an adenylated thiazole intermediate, using free sulfide as a source of sulfur.</text>
</comment>
<dbReference type="InterPro" id="IPR002922">
    <property type="entry name" value="Thi4_fam"/>
</dbReference>
<evidence type="ECO:0000256" key="3">
    <source>
        <dbReference type="ARBA" id="ARBA00022977"/>
    </source>
</evidence>
<dbReference type="PATRIC" id="fig|1298851.3.peg.754"/>
<dbReference type="GO" id="GO:0009229">
    <property type="term" value="P:thiamine diphosphate biosynthetic process"/>
    <property type="evidence" value="ECO:0007669"/>
    <property type="project" value="UniProtKB-UniRule"/>
</dbReference>
<evidence type="ECO:0000256" key="4">
    <source>
        <dbReference type="ARBA" id="ARBA00023004"/>
    </source>
</evidence>
<dbReference type="NCBIfam" id="TIGR00292">
    <property type="entry name" value="sulfide-dependent adenosine diphosphate thiazole synthase"/>
    <property type="match status" value="1"/>
</dbReference>
<feature type="binding site" description="in other chain" evidence="6">
    <location>
        <position position="226"/>
    </location>
    <ligand>
        <name>NAD(+)</name>
        <dbReference type="ChEBI" id="CHEBI:57540"/>
        <note>ligand shared between two adjacent protomers</note>
    </ligand>
</feature>
<evidence type="ECO:0000256" key="1">
    <source>
        <dbReference type="ARBA" id="ARBA00022679"/>
    </source>
</evidence>
<dbReference type="GO" id="GO:0052837">
    <property type="term" value="P:thiazole biosynthetic process"/>
    <property type="evidence" value="ECO:0007669"/>
    <property type="project" value="UniProtKB-UniRule"/>
</dbReference>
<comment type="pathway">
    <text evidence="6">Cofactor biosynthesis; thiamine diphosphate biosynthesis.</text>
</comment>
<keyword evidence="4 6" id="KW-0408">Iron</keyword>
<comment type="catalytic activity">
    <reaction evidence="6">
        <text>hydrogen sulfide + glycine + NAD(+) = ADP-5-ethyl-4-methylthiazole-2-carboxylate + nicotinamide + 3 H2O + H(+)</text>
        <dbReference type="Rhea" id="RHEA:55704"/>
        <dbReference type="ChEBI" id="CHEBI:15377"/>
        <dbReference type="ChEBI" id="CHEBI:15378"/>
        <dbReference type="ChEBI" id="CHEBI:17154"/>
        <dbReference type="ChEBI" id="CHEBI:29919"/>
        <dbReference type="ChEBI" id="CHEBI:57305"/>
        <dbReference type="ChEBI" id="CHEBI:57540"/>
        <dbReference type="ChEBI" id="CHEBI:139151"/>
        <dbReference type="EC" id="2.4.2.59"/>
    </reaction>
</comment>
<comment type="caution">
    <text evidence="6">Lacks conserved residue(s) required for the propagation of feature annotation.</text>
</comment>
<feature type="binding site" description="in other chain" evidence="6">
    <location>
        <begin position="54"/>
        <end position="55"/>
    </location>
    <ligand>
        <name>NAD(+)</name>
        <dbReference type="ChEBI" id="CHEBI:57540"/>
        <note>ligand shared between two adjacent protomers</note>
    </ligand>
</feature>
<dbReference type="STRING" id="1298851.TST_0727"/>
<dbReference type="SUPFAM" id="SSF51905">
    <property type="entry name" value="FAD/NAD(P)-binding domain"/>
    <property type="match status" value="1"/>
</dbReference>
<keyword evidence="2 6" id="KW-0479">Metal-binding</keyword>
<dbReference type="InterPro" id="IPR036188">
    <property type="entry name" value="FAD/NAD-bd_sf"/>
</dbReference>
<accession>A0A0S3QT93</accession>
<dbReference type="Gene3D" id="3.50.50.60">
    <property type="entry name" value="FAD/NAD(P)-binding domain"/>
    <property type="match status" value="1"/>
</dbReference>
<feature type="binding site" evidence="6">
    <location>
        <position position="236"/>
    </location>
    <ligand>
        <name>glycine</name>
        <dbReference type="ChEBI" id="CHEBI:57305"/>
    </ligand>
</feature>
<dbReference type="Pfam" id="PF01946">
    <property type="entry name" value="Thi4"/>
    <property type="match status" value="1"/>
</dbReference>
<dbReference type="InterPro" id="IPR022828">
    <property type="entry name" value="Thi4_prok"/>
</dbReference>
<keyword evidence="8" id="KW-1185">Reference proteome</keyword>
<feature type="binding site" evidence="6">
    <location>
        <position position="157"/>
    </location>
    <ligand>
        <name>Fe cation</name>
        <dbReference type="ChEBI" id="CHEBI:24875"/>
        <note>ligand shared between two adjacent protomers</note>
    </ligand>
</feature>
<sequence>MLDEKIITKAIIESYTQNLLDYIDMDVAIVGAGPAGLTCAYYLAKEGVKVGIFERKLSIGGGIWGGGAMFNEIVLQEEALPIVQEMEVSYKPYKEKGYYVINAVEFACALGLKAIRAGAKIFNLWSAIDVKVKGEDERVNGLVLLWTPVDTAGLHVDPITVEAKYVVDGTGHDAEIANVVVKKLKKKLATPTGDVAGERPMWAEFGEKATEEFTGEVYPGLFVIGMAAVACYGKHRMGPIFGGMLLSGKKAAKMILECLK</sequence>
<dbReference type="GO" id="GO:0016763">
    <property type="term" value="F:pentosyltransferase activity"/>
    <property type="evidence" value="ECO:0007669"/>
    <property type="project" value="UniProtKB-UniRule"/>
</dbReference>
<feature type="binding site" description="in other chain" evidence="6">
    <location>
        <position position="62"/>
    </location>
    <ligand>
        <name>NAD(+)</name>
        <dbReference type="ChEBI" id="CHEBI:57540"/>
        <note>ligand shared between two adjacent protomers</note>
    </ligand>
</feature>
<dbReference type="UniPathway" id="UPA00060"/>
<dbReference type="PANTHER" id="PTHR43422">
    <property type="entry name" value="THIAMINE THIAZOLE SYNTHASE"/>
    <property type="match status" value="1"/>
</dbReference>
<evidence type="ECO:0000313" key="8">
    <source>
        <dbReference type="Proteomes" id="UP000063234"/>
    </source>
</evidence>
<evidence type="ECO:0000256" key="5">
    <source>
        <dbReference type="ARBA" id="ARBA00023027"/>
    </source>
</evidence>
<feature type="binding site" description="in other chain" evidence="6">
    <location>
        <position position="35"/>
    </location>
    <ligand>
        <name>NAD(+)</name>
        <dbReference type="ChEBI" id="CHEBI:57540"/>
        <note>ligand shared between two adjacent protomers</note>
    </ligand>
</feature>
<dbReference type="EC" id="2.4.2.59" evidence="6"/>
<dbReference type="OrthoDB" id="9806565at2"/>
<dbReference type="RefSeq" id="WP_068549527.1">
    <property type="nucleotide sequence ID" value="NZ_AP013035.1"/>
</dbReference>
<dbReference type="PRINTS" id="PR00419">
    <property type="entry name" value="ADXRDTASE"/>
</dbReference>
<dbReference type="GO" id="GO:0009228">
    <property type="term" value="P:thiamine biosynthetic process"/>
    <property type="evidence" value="ECO:0007669"/>
    <property type="project" value="UniProtKB-KW"/>
</dbReference>
<keyword evidence="3 6" id="KW-0784">Thiamine biosynthesis</keyword>
<organism evidence="7 8">
    <name type="scientific">Thermosulfidibacter takaii (strain DSM 17441 / JCM 13301 / NBRC 103674 / ABI70S6)</name>
    <dbReference type="NCBI Taxonomy" id="1298851"/>
    <lineage>
        <taxon>Bacteria</taxon>
        <taxon>Pseudomonadati</taxon>
        <taxon>Thermosulfidibacterota</taxon>
        <taxon>Thermosulfidibacteria</taxon>
        <taxon>Thermosulfidibacterales</taxon>
        <taxon>Thermosulfidibacteraceae</taxon>
    </lineage>
</organism>
<dbReference type="PANTHER" id="PTHR43422:SF3">
    <property type="entry name" value="THIAMINE THIAZOLE SYNTHASE"/>
    <property type="match status" value="1"/>
</dbReference>
<evidence type="ECO:0000313" key="7">
    <source>
        <dbReference type="EMBL" id="BAT71532.1"/>
    </source>
</evidence>
<protein>
    <recommendedName>
        <fullName evidence="6">Thiamine thiazole synthase</fullName>
        <ecNumber evidence="6">2.4.2.59</ecNumber>
    </recommendedName>
</protein>
<keyword evidence="1 6" id="KW-0808">Transferase</keyword>
<comment type="cofactor">
    <cofactor evidence="6">
        <name>Fe(2+)</name>
        <dbReference type="ChEBI" id="CHEBI:29033"/>
    </cofactor>
</comment>
<comment type="subunit">
    <text evidence="6">Homooctamer; tetramer of dimers.</text>
</comment>
<dbReference type="EMBL" id="AP013035">
    <property type="protein sequence ID" value="BAT71532.1"/>
    <property type="molecule type" value="Genomic_DNA"/>
</dbReference>
<comment type="similarity">
    <text evidence="6">Belongs to the THI4 family.</text>
</comment>
<evidence type="ECO:0000256" key="2">
    <source>
        <dbReference type="ARBA" id="ARBA00022723"/>
    </source>
</evidence>
<dbReference type="HAMAP" id="MF_00304">
    <property type="entry name" value="Thi4"/>
    <property type="match status" value="1"/>
</dbReference>